<comment type="caution">
    <text evidence="10">The sequence shown here is derived from an EMBL/GenBank/DDBJ whole genome shotgun (WGS) entry which is preliminary data.</text>
</comment>
<dbReference type="RefSeq" id="WP_129004852.1">
    <property type="nucleotide sequence ID" value="NZ_SDHZ01000002.1"/>
</dbReference>
<proteinExistence type="inferred from homology"/>
<evidence type="ECO:0000256" key="4">
    <source>
        <dbReference type="SAM" id="SignalP"/>
    </source>
</evidence>
<sequence length="808" mass="90883">MRKRLLCCFFLVSAQAALTSVAHAQHKARVLLTTGWQFFLDSTGKLTQMPDNTATWLNVQLPHDWSIEGSFSDKHPATPGGGALPGGTGWYRKEFITPANAVGKELYIEFDGIYQNSEVWINGHSLGIRPNGYISFRYAISRFLKPAPQKNLLVVKADNAKQPNSRWYSGSGVYRNVWLTTTGKIAVDQWGTFVTTPQVSRTQASVHITTTLRNTSGKPQHVTLITQVLNPDGKELTQLKDTLYVTTDSLIVSHSLLVKHPLLWSDETPYMYKLLTKLQYNRSEEVYITPFGIRSFYFDAAKGFFLNNRPLKIKGVCNHHDLGCLGAAINTRAMERQLELLKAMGCNGIRTSHNPPAPELLDLCDKMGFIVMDEAFDMWEKQKNPFDYHLDFKEWHRKDLQDLVKRDRNHPSVFIWSIGNEIGEQWGTGADTSGRTIARTLAGIVRSLDTTREIVTANNEIQPFNNLILSNASDLIGYNYNHWKWDSFFHAWPGKKMIVTESVSALATRGHYDKIPSDSIRRWPEAWDKPFTKGNPGFTVSAYDNVSAPWGSTHEETLKLFLRMQHVSGMYVWTGFDYLGEPTPYTWPARSSYFGILDLAGFPKDVYYLYQSMWTNKPVLHLLPHWNWNNNDTIDVVAYYNNADEVELFLNNTSLGIRKKDTSLHVKWRVPFAPGTLKAVARKDGRTVLQQERRTAGAPHALRLIADRTSIGANSRDLSFITVQVIDDKGNIVPDADIHVNFKVAGEGKLIAVDNGSPVSHSSFKAPYCNTLNGLCLAVIQSNDRAGVVTLTAEAADLSSGFVKITAR</sequence>
<dbReference type="Pfam" id="PF18565">
    <property type="entry name" value="Glyco_hydro2_C5"/>
    <property type="match status" value="1"/>
</dbReference>
<accession>A0A4Q1D5L0</accession>
<dbReference type="OrthoDB" id="9801077at2"/>
<dbReference type="Pfam" id="PF02836">
    <property type="entry name" value="Glyco_hydro_2_C"/>
    <property type="match status" value="1"/>
</dbReference>
<organism evidence="10 11">
    <name type="scientific">Filimonas effusa</name>
    <dbReference type="NCBI Taxonomy" id="2508721"/>
    <lineage>
        <taxon>Bacteria</taxon>
        <taxon>Pseudomonadati</taxon>
        <taxon>Bacteroidota</taxon>
        <taxon>Chitinophagia</taxon>
        <taxon>Chitinophagales</taxon>
        <taxon>Chitinophagaceae</taxon>
        <taxon>Filimonas</taxon>
    </lineage>
</organism>
<gene>
    <name evidence="10" type="ORF">ESB13_17160</name>
</gene>
<evidence type="ECO:0000256" key="2">
    <source>
        <dbReference type="ARBA" id="ARBA00022801"/>
    </source>
</evidence>
<evidence type="ECO:0000313" key="11">
    <source>
        <dbReference type="Proteomes" id="UP000290545"/>
    </source>
</evidence>
<dbReference type="InterPro" id="IPR006102">
    <property type="entry name" value="Ig-like_GH2"/>
</dbReference>
<feature type="domain" description="DUF4982" evidence="8">
    <location>
        <begin position="633"/>
        <end position="688"/>
    </location>
</feature>
<dbReference type="InterPro" id="IPR040605">
    <property type="entry name" value="Glyco_hydro2_dom5"/>
</dbReference>
<dbReference type="InterPro" id="IPR013783">
    <property type="entry name" value="Ig-like_fold"/>
</dbReference>
<name>A0A4Q1D5L0_9BACT</name>
<dbReference type="Pfam" id="PF16355">
    <property type="entry name" value="DUF4982"/>
    <property type="match status" value="1"/>
</dbReference>
<feature type="domain" description="Glycoside hydrolase family 2 catalytic" evidence="6">
    <location>
        <begin position="302"/>
        <end position="492"/>
    </location>
</feature>
<keyword evidence="11" id="KW-1185">Reference proteome</keyword>
<dbReference type="Gene3D" id="2.60.40.10">
    <property type="entry name" value="Immunoglobulins"/>
    <property type="match status" value="3"/>
</dbReference>
<dbReference type="SUPFAM" id="SSF51445">
    <property type="entry name" value="(Trans)glycosidases"/>
    <property type="match status" value="1"/>
</dbReference>
<dbReference type="InterPro" id="IPR006104">
    <property type="entry name" value="Glyco_hydro_2_N"/>
</dbReference>
<dbReference type="SUPFAM" id="SSF49373">
    <property type="entry name" value="Invasin/intimin cell-adhesion fragments"/>
    <property type="match status" value="1"/>
</dbReference>
<evidence type="ECO:0000259" key="5">
    <source>
        <dbReference type="Pfam" id="PF00703"/>
    </source>
</evidence>
<dbReference type="InterPro" id="IPR036156">
    <property type="entry name" value="Beta-gal/glucu_dom_sf"/>
</dbReference>
<evidence type="ECO:0000259" key="8">
    <source>
        <dbReference type="Pfam" id="PF16355"/>
    </source>
</evidence>
<feature type="signal peptide" evidence="4">
    <location>
        <begin position="1"/>
        <end position="24"/>
    </location>
</feature>
<evidence type="ECO:0000256" key="3">
    <source>
        <dbReference type="ARBA" id="ARBA00023295"/>
    </source>
</evidence>
<comment type="similarity">
    <text evidence="1">Belongs to the glycosyl hydrolase 2 family.</text>
</comment>
<dbReference type="SUPFAM" id="SSF49303">
    <property type="entry name" value="beta-Galactosidase/glucuronidase domain"/>
    <property type="match status" value="1"/>
</dbReference>
<evidence type="ECO:0000259" key="6">
    <source>
        <dbReference type="Pfam" id="PF02836"/>
    </source>
</evidence>
<dbReference type="InterPro" id="IPR032311">
    <property type="entry name" value="DUF4982"/>
</dbReference>
<reference evidence="10 11" key="1">
    <citation type="submission" date="2019-01" db="EMBL/GenBank/DDBJ databases">
        <title>Filimonas sp. strain TTM-71.</title>
        <authorList>
            <person name="Chen W.-M."/>
        </authorList>
    </citation>
    <scope>NUCLEOTIDE SEQUENCE [LARGE SCALE GENOMIC DNA]</scope>
    <source>
        <strain evidence="10 11">TTM-71</strain>
    </source>
</reference>
<dbReference type="PANTHER" id="PTHR42732:SF1">
    <property type="entry name" value="BETA-MANNOSIDASE"/>
    <property type="match status" value="1"/>
</dbReference>
<dbReference type="PANTHER" id="PTHR42732">
    <property type="entry name" value="BETA-GALACTOSIDASE"/>
    <property type="match status" value="1"/>
</dbReference>
<feature type="domain" description="Glycoside hydrolase family 2 immunoglobulin-like beta-sandwich" evidence="5">
    <location>
        <begin position="193"/>
        <end position="294"/>
    </location>
</feature>
<dbReference type="AlphaFoldDB" id="A0A4Q1D5L0"/>
<feature type="domain" description="Glycoside hydrolase family 2" evidence="9">
    <location>
        <begin position="702"/>
        <end position="801"/>
    </location>
</feature>
<evidence type="ECO:0000259" key="9">
    <source>
        <dbReference type="Pfam" id="PF18565"/>
    </source>
</evidence>
<dbReference type="Gene3D" id="2.60.120.260">
    <property type="entry name" value="Galactose-binding domain-like"/>
    <property type="match status" value="1"/>
</dbReference>
<feature type="domain" description="Glycosyl hydrolases family 2 sugar binding" evidence="7">
    <location>
        <begin position="87"/>
        <end position="181"/>
    </location>
</feature>
<keyword evidence="4" id="KW-0732">Signal</keyword>
<evidence type="ECO:0000313" key="10">
    <source>
        <dbReference type="EMBL" id="RXK83800.1"/>
    </source>
</evidence>
<dbReference type="InterPro" id="IPR006101">
    <property type="entry name" value="Glyco_hydro_2"/>
</dbReference>
<dbReference type="InterPro" id="IPR006103">
    <property type="entry name" value="Glyco_hydro_2_cat"/>
</dbReference>
<feature type="chain" id="PRO_5020672864" evidence="4">
    <location>
        <begin position="25"/>
        <end position="808"/>
    </location>
</feature>
<evidence type="ECO:0000259" key="7">
    <source>
        <dbReference type="Pfam" id="PF02837"/>
    </source>
</evidence>
<dbReference type="InterPro" id="IPR017853">
    <property type="entry name" value="GH"/>
</dbReference>
<dbReference type="Pfam" id="PF02837">
    <property type="entry name" value="Glyco_hydro_2_N"/>
    <property type="match status" value="1"/>
</dbReference>
<keyword evidence="3" id="KW-0326">Glycosidase</keyword>
<dbReference type="PROSITE" id="PS00608">
    <property type="entry name" value="GLYCOSYL_HYDROL_F2_2"/>
    <property type="match status" value="1"/>
</dbReference>
<keyword evidence="2" id="KW-0378">Hydrolase</keyword>
<dbReference type="GO" id="GO:0004553">
    <property type="term" value="F:hydrolase activity, hydrolyzing O-glycosyl compounds"/>
    <property type="evidence" value="ECO:0007669"/>
    <property type="project" value="InterPro"/>
</dbReference>
<dbReference type="EMBL" id="SDHZ01000002">
    <property type="protein sequence ID" value="RXK83800.1"/>
    <property type="molecule type" value="Genomic_DNA"/>
</dbReference>
<dbReference type="GO" id="GO:0005975">
    <property type="term" value="P:carbohydrate metabolic process"/>
    <property type="evidence" value="ECO:0007669"/>
    <property type="project" value="InterPro"/>
</dbReference>
<dbReference type="Proteomes" id="UP000290545">
    <property type="component" value="Unassembled WGS sequence"/>
</dbReference>
<dbReference type="PRINTS" id="PR00132">
    <property type="entry name" value="GLHYDRLASE2"/>
</dbReference>
<protein>
    <submittedName>
        <fullName evidence="10">DUF4982 domain-containing protein</fullName>
    </submittedName>
</protein>
<dbReference type="SUPFAM" id="SSF49785">
    <property type="entry name" value="Galactose-binding domain-like"/>
    <property type="match status" value="1"/>
</dbReference>
<dbReference type="InterPro" id="IPR008979">
    <property type="entry name" value="Galactose-bd-like_sf"/>
</dbReference>
<dbReference type="Gene3D" id="3.20.20.80">
    <property type="entry name" value="Glycosidases"/>
    <property type="match status" value="1"/>
</dbReference>
<dbReference type="InterPro" id="IPR051913">
    <property type="entry name" value="GH2_Domain-Containing"/>
</dbReference>
<dbReference type="InterPro" id="IPR023232">
    <property type="entry name" value="Glyco_hydro_2_AS"/>
</dbReference>
<evidence type="ECO:0000256" key="1">
    <source>
        <dbReference type="ARBA" id="ARBA00007401"/>
    </source>
</evidence>
<dbReference type="Pfam" id="PF00703">
    <property type="entry name" value="Glyco_hydro_2"/>
    <property type="match status" value="1"/>
</dbReference>
<dbReference type="InterPro" id="IPR008964">
    <property type="entry name" value="Invasin/intimin_cell_adhesion"/>
</dbReference>